<name>A0A1Y1UNM6_9TREE</name>
<dbReference type="GO" id="GO:0005975">
    <property type="term" value="P:carbohydrate metabolic process"/>
    <property type="evidence" value="ECO:0007669"/>
    <property type="project" value="InterPro"/>
</dbReference>
<dbReference type="Gene3D" id="2.60.40.10">
    <property type="entry name" value="Immunoglobulins"/>
    <property type="match status" value="1"/>
</dbReference>
<gene>
    <name evidence="8" type="ORF">BD324DRAFT_578069</name>
</gene>
<dbReference type="GO" id="GO:0030596">
    <property type="term" value="F:alpha-L-rhamnosidase activity"/>
    <property type="evidence" value="ECO:0007669"/>
    <property type="project" value="UniProtKB-EC"/>
</dbReference>
<dbReference type="InParanoid" id="A0A1Y1UNM6"/>
<dbReference type="PIRSF" id="PIRSF010631">
    <property type="entry name" value="A-rhamnsds"/>
    <property type="match status" value="1"/>
</dbReference>
<protein>
    <recommendedName>
        <fullName evidence="2">alpha-L-rhamnosidase</fullName>
        <ecNumber evidence="2">3.2.1.40</ecNumber>
    </recommendedName>
</protein>
<dbReference type="InterPro" id="IPR035396">
    <property type="entry name" value="Bac_rhamnosid6H"/>
</dbReference>
<comment type="caution">
    <text evidence="8">The sequence shown here is derived from an EMBL/GenBank/DDBJ whole genome shotgun (WGS) entry which is preliminary data.</text>
</comment>
<dbReference type="OrthoDB" id="10036721at2759"/>
<comment type="catalytic activity">
    <reaction evidence="1">
        <text>Hydrolysis of terminal non-reducing alpha-L-rhamnose residues in alpha-L-rhamnosides.</text>
        <dbReference type="EC" id="3.2.1.40"/>
    </reaction>
</comment>
<dbReference type="PANTHER" id="PTHR33307">
    <property type="entry name" value="ALPHA-RHAMNOSIDASE (EUROFUNG)"/>
    <property type="match status" value="1"/>
</dbReference>
<evidence type="ECO:0000256" key="1">
    <source>
        <dbReference type="ARBA" id="ARBA00001445"/>
    </source>
</evidence>
<proteinExistence type="predicted"/>
<feature type="domain" description="Alpha-L-rhamnosidase six-hairpin glycosidase" evidence="6">
    <location>
        <begin position="444"/>
        <end position="797"/>
    </location>
</feature>
<feature type="domain" description="Alpha-L-rhamnosidase C-terminal" evidence="7">
    <location>
        <begin position="799"/>
        <end position="876"/>
    </location>
</feature>
<dbReference type="Pfam" id="PF25788">
    <property type="entry name" value="Ig_Rha78A_N"/>
    <property type="match status" value="1"/>
</dbReference>
<dbReference type="PANTHER" id="PTHR33307:SF6">
    <property type="entry name" value="ALPHA-RHAMNOSIDASE (EUROFUNG)-RELATED"/>
    <property type="match status" value="1"/>
</dbReference>
<evidence type="ECO:0000256" key="3">
    <source>
        <dbReference type="ARBA" id="ARBA00022801"/>
    </source>
</evidence>
<organism evidence="8 9">
    <name type="scientific">Kockovaella imperatae</name>
    <dbReference type="NCBI Taxonomy" id="4999"/>
    <lineage>
        <taxon>Eukaryota</taxon>
        <taxon>Fungi</taxon>
        <taxon>Dikarya</taxon>
        <taxon>Basidiomycota</taxon>
        <taxon>Agaricomycotina</taxon>
        <taxon>Tremellomycetes</taxon>
        <taxon>Tremellales</taxon>
        <taxon>Cuniculitremaceae</taxon>
        <taxon>Kockovaella</taxon>
    </lineage>
</organism>
<dbReference type="InterPro" id="IPR016007">
    <property type="entry name" value="Alpha_rhamnosid"/>
</dbReference>
<dbReference type="InterPro" id="IPR008928">
    <property type="entry name" value="6-hairpin_glycosidase_sf"/>
</dbReference>
<evidence type="ECO:0000256" key="2">
    <source>
        <dbReference type="ARBA" id="ARBA00012652"/>
    </source>
</evidence>
<feature type="domain" description="Alpha-L-rhamnosidase concanavalin-like" evidence="4">
    <location>
        <begin position="335"/>
        <end position="439"/>
    </location>
</feature>
<dbReference type="SUPFAM" id="SSF48208">
    <property type="entry name" value="Six-hairpin glycosidases"/>
    <property type="match status" value="1"/>
</dbReference>
<dbReference type="Proteomes" id="UP000193218">
    <property type="component" value="Unassembled WGS sequence"/>
</dbReference>
<reference evidence="8 9" key="1">
    <citation type="submission" date="2017-03" db="EMBL/GenBank/DDBJ databases">
        <title>Widespread Adenine N6-methylation of Active Genes in Fungi.</title>
        <authorList>
            <consortium name="DOE Joint Genome Institute"/>
            <person name="Mondo S.J."/>
            <person name="Dannebaum R.O."/>
            <person name="Kuo R.C."/>
            <person name="Louie K.B."/>
            <person name="Bewick A.J."/>
            <person name="Labutti K."/>
            <person name="Haridas S."/>
            <person name="Kuo A."/>
            <person name="Salamov A."/>
            <person name="Ahrendt S.R."/>
            <person name="Lau R."/>
            <person name="Bowen B.P."/>
            <person name="Lipzen A."/>
            <person name="Sullivan W."/>
            <person name="Andreopoulos W.B."/>
            <person name="Clum A."/>
            <person name="Lindquist E."/>
            <person name="Daum C."/>
            <person name="Northen T.R."/>
            <person name="Ramamoorthy G."/>
            <person name="Schmitz R.J."/>
            <person name="Gryganskyi A."/>
            <person name="Culley D."/>
            <person name="Magnuson J."/>
            <person name="James T.Y."/>
            <person name="O'Malley M.A."/>
            <person name="Stajich J.E."/>
            <person name="Spatafora J.W."/>
            <person name="Visel A."/>
            <person name="Grigoriev I.V."/>
        </authorList>
    </citation>
    <scope>NUCLEOTIDE SEQUENCE [LARGE SCALE GENOMIC DNA]</scope>
    <source>
        <strain evidence="8 9">NRRL Y-17943</strain>
    </source>
</reference>
<evidence type="ECO:0000259" key="5">
    <source>
        <dbReference type="Pfam" id="PF08531"/>
    </source>
</evidence>
<dbReference type="Pfam" id="PF05592">
    <property type="entry name" value="Bac_rhamnosid"/>
    <property type="match status" value="1"/>
</dbReference>
<dbReference type="Pfam" id="PF08531">
    <property type="entry name" value="Bac_rhamnosid_N"/>
    <property type="match status" value="1"/>
</dbReference>
<dbReference type="InterPro" id="IPR008902">
    <property type="entry name" value="Rhamnosid_concanavalin"/>
</dbReference>
<evidence type="ECO:0000259" key="6">
    <source>
        <dbReference type="Pfam" id="PF17389"/>
    </source>
</evidence>
<dbReference type="InterPro" id="IPR013737">
    <property type="entry name" value="Bac_rhamnosid_N"/>
</dbReference>
<dbReference type="EC" id="3.2.1.40" evidence="2"/>
<dbReference type="InterPro" id="IPR035398">
    <property type="entry name" value="Bac_rhamnosid_C"/>
</dbReference>
<keyword evidence="3" id="KW-0378">Hydrolase</keyword>
<dbReference type="InterPro" id="IPR012341">
    <property type="entry name" value="6hp_glycosidase-like_sf"/>
</dbReference>
<evidence type="ECO:0000259" key="4">
    <source>
        <dbReference type="Pfam" id="PF05592"/>
    </source>
</evidence>
<dbReference type="Gene3D" id="2.60.420.10">
    <property type="entry name" value="Maltose phosphorylase, domain 3"/>
    <property type="match status" value="1"/>
</dbReference>
<dbReference type="InterPro" id="IPR013783">
    <property type="entry name" value="Ig-like_fold"/>
</dbReference>
<evidence type="ECO:0000259" key="7">
    <source>
        <dbReference type="Pfam" id="PF17390"/>
    </source>
</evidence>
<dbReference type="AlphaFoldDB" id="A0A1Y1UNM6"/>
<evidence type="ECO:0000313" key="9">
    <source>
        <dbReference type="Proteomes" id="UP000193218"/>
    </source>
</evidence>
<dbReference type="EMBL" id="NBSH01000004">
    <property type="protein sequence ID" value="ORX38725.1"/>
    <property type="molecule type" value="Genomic_DNA"/>
</dbReference>
<sequence length="880" mass="98157">MSAPRISRLTVGRNTPPYIGIGQSRPRLGWRFESGDTDTKNWIQSEYELVIQRTSGENNTYRVKSEASVDIAWPDKEASLESREQVSIRVRARGNDGWTEWHEESVETALLAKEDWAAKVITTDVAQLSRMAKRPFYTRTTFNLDQKALDEIRCRGGARLYATALGVYKLELNGERLGDHVLAPGWQSYHHRLHYQTYKVPADRLCVGENVLGAIVGEGWYAGRLTWAPEQRNVWGSEIGVRIQLEMPHDTVLSDESWQWSYGPIISSELYDGEVFDAGLIDAHWSTSVSGSQPSSSSWRPVKTIPMASSISLIAPEAPPIRITDMLSPKEIITSPKGKTIIDFGQNISGWVRIPDLPADPHDEADHFKGSINMRFAEVLDQGEIGMRPLRTAKATDQVFFSDKPGGMWEPSFTTHGFRYVEVTGTPVDHKTFQAVVVHSDLERLGDFGCDHALVNKLHQNVVWGLRGNFVGLPTDCPQRDERLGWTGDINMFAPTASYLYDCHGFLSNWLHDLSAEQLLDNMGVPPVVSPDPASGSTFKRPFPQSVWSDVIAMGPDSLYQAYGGTMILEELFSSMCVWLDKGIPRGANGLWHNPPDGFQFADWLDPRAPPDDAAAAMTDQFLVADAYLVGVTRLVSRIASLVGKTDKAGRYAEDHDRLRKEFRNEYVTVNGRLASDSQTAIVLALQFDLLDQHQIPHAVDRLVRLVTKNDFRIGTGFAGTPVILDMLHRHGALDIAYKMLLTTKCPSWLYPVTMGATTVWERWDSLLPDGSINPGEMTSFNHYALGAVARFFHNVIAGLSPLDPGWKKMKISPQPGSKGEFASAWTWHMTPYGKATVKWEMNGGKLDLEVEIPPNTTAEVHLGEQVVKKVGSGHYHFTV</sequence>
<dbReference type="STRING" id="4999.A0A1Y1UNM6"/>
<dbReference type="RefSeq" id="XP_021872647.1">
    <property type="nucleotide sequence ID" value="XM_022013299.1"/>
</dbReference>
<dbReference type="Gene3D" id="1.50.10.10">
    <property type="match status" value="1"/>
</dbReference>
<keyword evidence="9" id="KW-1185">Reference proteome</keyword>
<accession>A0A1Y1UNM6</accession>
<dbReference type="Gene3D" id="2.60.120.260">
    <property type="entry name" value="Galactose-binding domain-like"/>
    <property type="match status" value="2"/>
</dbReference>
<evidence type="ECO:0000313" key="8">
    <source>
        <dbReference type="EMBL" id="ORX38725.1"/>
    </source>
</evidence>
<dbReference type="GeneID" id="33555107"/>
<dbReference type="Pfam" id="PF17390">
    <property type="entry name" value="Bac_rhamnosid_C"/>
    <property type="match status" value="1"/>
</dbReference>
<dbReference type="Pfam" id="PF17389">
    <property type="entry name" value="Bac_rhamnosid6H"/>
    <property type="match status" value="1"/>
</dbReference>
<feature type="domain" description="Bacterial alpha-L-rhamnosidase N-terminal" evidence="5">
    <location>
        <begin position="158"/>
        <end position="324"/>
    </location>
</feature>